<dbReference type="EMBL" id="KX349248">
    <property type="protein sequence ID" value="AOO02234.1"/>
    <property type="molecule type" value="Genomic_DNA"/>
</dbReference>
<dbReference type="Proteomes" id="UP000219987">
    <property type="component" value="Segment"/>
</dbReference>
<evidence type="ECO:0000313" key="20">
    <source>
        <dbReference type="EMBL" id="AOO02020.1"/>
    </source>
</evidence>
<evidence type="ECO:0000313" key="38">
    <source>
        <dbReference type="EMBL" id="AOO06511.1"/>
    </source>
</evidence>
<evidence type="ECO:0000313" key="18">
    <source>
        <dbReference type="EMBL" id="AOO01592.1"/>
    </source>
</evidence>
<dbReference type="EMBL" id="KX349264">
    <property type="protein sequence ID" value="AOO05656.1"/>
    <property type="molecule type" value="Genomic_DNA"/>
</dbReference>
<dbReference type="EMBL" id="KX349257">
    <property type="protein sequence ID" value="AOO04159.1"/>
    <property type="molecule type" value="Genomic_DNA"/>
</dbReference>
<dbReference type="Proteomes" id="UP000220457">
    <property type="component" value="Segment"/>
</dbReference>
<dbReference type="EMBL" id="KX349245">
    <property type="protein sequence ID" value="AOO01592.1"/>
    <property type="molecule type" value="Genomic_DNA"/>
</dbReference>
<evidence type="ECO:0000313" key="43">
    <source>
        <dbReference type="EMBL" id="AOO08227.1"/>
    </source>
</evidence>
<dbReference type="Proteomes" id="UP000220101">
    <property type="component" value="Segment"/>
</dbReference>
<dbReference type="EMBL" id="KX349244">
    <property type="protein sequence ID" value="AOO01378.1"/>
    <property type="molecule type" value="Genomic_DNA"/>
</dbReference>
<dbReference type="Proteomes" id="UP000220084">
    <property type="component" value="Segment"/>
</dbReference>
<dbReference type="EMBL" id="KX349235">
    <property type="protein sequence ID" value="AON99453.1"/>
    <property type="molecule type" value="Genomic_DNA"/>
</dbReference>
<evidence type="ECO:0000313" key="15">
    <source>
        <dbReference type="EMBL" id="AOO00950.1"/>
    </source>
</evidence>
<evidence type="ECO:0000313" key="39">
    <source>
        <dbReference type="EMBL" id="AOO06725.1"/>
    </source>
</evidence>
<dbReference type="Proteomes" id="UP000220656">
    <property type="component" value="Segment"/>
</dbReference>
<dbReference type="EMBL" id="KX349263">
    <property type="protein sequence ID" value="AOO05442.1"/>
    <property type="molecule type" value="Genomic_DNA"/>
</dbReference>
<evidence type="ECO:0000313" key="23">
    <source>
        <dbReference type="EMBL" id="AOO02661.1"/>
    </source>
</evidence>
<dbReference type="Proteomes" id="UP000220301">
    <property type="component" value="Segment"/>
</dbReference>
<evidence type="ECO:0000313" key="21">
    <source>
        <dbReference type="EMBL" id="AOO02234.1"/>
    </source>
</evidence>
<dbReference type="Proteomes" id="UP000220171">
    <property type="component" value="Segment"/>
</dbReference>
<dbReference type="EMBL" id="KX349250">
    <property type="protein sequence ID" value="AOO02661.1"/>
    <property type="molecule type" value="Genomic_DNA"/>
</dbReference>
<dbReference type="Proteomes" id="UP000229411">
    <property type="component" value="Segment"/>
</dbReference>
<dbReference type="Proteomes" id="UP000220960">
    <property type="component" value="Segment"/>
</dbReference>
<dbReference type="Proteomes" id="UP000220813">
    <property type="component" value="Segment"/>
</dbReference>
<dbReference type="EMBL" id="KX349271">
    <property type="protein sequence ID" value="AOO07153.1"/>
    <property type="molecule type" value="Genomic_DNA"/>
</dbReference>
<dbReference type="EMBL" id="KX349243">
    <property type="protein sequence ID" value="AOO01164.1"/>
    <property type="molecule type" value="Genomic_DNA"/>
</dbReference>
<dbReference type="Proteomes" id="UP000220326">
    <property type="component" value="Segment"/>
</dbReference>
<dbReference type="Proteomes" id="UP000220999">
    <property type="component" value="Segment"/>
</dbReference>
<evidence type="ECO:0000313" key="35">
    <source>
        <dbReference type="EMBL" id="AOO05656.1"/>
    </source>
</evidence>
<evidence type="ECO:0000313" key="47">
    <source>
        <dbReference type="Proteomes" id="UP000219740"/>
    </source>
</evidence>
<dbReference type="Proteomes" id="UP000220968">
    <property type="component" value="Segment"/>
</dbReference>
<dbReference type="EMBL" id="KX349279">
    <property type="protein sequence ID" value="AOO08871.1"/>
    <property type="molecule type" value="Genomic_DNA"/>
</dbReference>
<evidence type="ECO:0000313" key="40">
    <source>
        <dbReference type="EMBL" id="AOO06939.1"/>
    </source>
</evidence>
<evidence type="ECO:0000313" key="22">
    <source>
        <dbReference type="EMBL" id="AOO02447.1"/>
    </source>
</evidence>
<evidence type="ECO:0000313" key="33">
    <source>
        <dbReference type="EMBL" id="AOO05228.1"/>
    </source>
</evidence>
<evidence type="ECO:0000313" key="44">
    <source>
        <dbReference type="EMBL" id="AOO08871.1"/>
    </source>
</evidence>
<dbReference type="Proteomes" id="UP000219978">
    <property type="component" value="Segment"/>
</dbReference>
<evidence type="ECO:0000313" key="4">
    <source>
        <dbReference type="EMBL" id="AON97950.1"/>
    </source>
</evidence>
<feature type="region of interest" description="Disordered" evidence="1">
    <location>
        <begin position="1"/>
        <end position="23"/>
    </location>
</feature>
<dbReference type="Proteomes" id="UP000220815">
    <property type="component" value="Genome"/>
</dbReference>
<evidence type="ECO:0000256" key="1">
    <source>
        <dbReference type="SAM" id="MobiDB-lite"/>
    </source>
</evidence>
<evidence type="ECO:0000313" key="13">
    <source>
        <dbReference type="EMBL" id="AOO00523.1"/>
    </source>
</evidence>
<dbReference type="EMBL" id="KX349239">
    <property type="protein sequence ID" value="AOO00309.1"/>
    <property type="molecule type" value="Genomic_DNA"/>
</dbReference>
<dbReference type="Proteomes" id="UP000219866">
    <property type="component" value="Segment"/>
</dbReference>
<dbReference type="EMBL" id="KX349282">
    <property type="protein sequence ID" value="AOO09514.1"/>
    <property type="molecule type" value="Genomic_DNA"/>
</dbReference>
<gene>
    <name evidence="2" type="ORF">Fa020709_004</name>
    <name evidence="3" type="ORF">Fa100709_004</name>
    <name evidence="4" type="ORF">Fa240709_004</name>
    <name evidence="5" type="ORF">LIS021013_004</name>
    <name evidence="6" type="ORF">LIS091010_004</name>
    <name evidence="7" type="ORF">LIS111010_004</name>
    <name evidence="8" type="ORF">LIS141013_004</name>
    <name evidence="9" type="ORF">NJ_05_1013_004</name>
    <name evidence="10" type="ORF">Np010709_004</name>
    <name evidence="11" type="ORF">Np011112_004</name>
    <name evidence="12" type="ORF">Np030709_004</name>
    <name evidence="13" type="ORF">Np031112_004</name>
    <name evidence="14" type="ORF">Np041112_004</name>
    <name evidence="15" type="ORF">Np060912_004</name>
    <name evidence="16" type="ORF">Np111112_004</name>
    <name evidence="17" type="ORF">Np120912_004</name>
    <name evidence="18" type="ORF">Np140912_004</name>
    <name evidence="19" type="ORF">Np150709_004</name>
    <name evidence="20" type="ORF">Np151112_004</name>
    <name evidence="21" type="ORF">Np191112_004</name>
    <name evidence="22" type="ORF">Np200912_004</name>
    <name evidence="23" type="ORF">Np231112_004</name>
    <name evidence="24" type="ORF">Np241112_004</name>
    <name evidence="25" type="ORF">Np311112_004</name>
    <name evidence="26" type="ORF">Np330912_004</name>
    <name evidence="27" type="ORF">Np361112_004</name>
    <name evidence="28" type="ORF">RW020113_004</name>
    <name evidence="29" type="ORF">RW020709_004</name>
    <name evidence="30" type="ORF">RW030709_004</name>
    <name evidence="31" type="ORF">RW081112_004</name>
    <name evidence="32" type="ORF">RW110905_004</name>
    <name evidence="33" type="ORF">RW120709_004</name>
    <name evidence="34" type="ORF">RW141112_004</name>
    <name evidence="35" type="ORF">RW160905_004</name>
    <name evidence="36" type="ORF">RW260905_004</name>
    <name evidence="37" type="ORF">RW291112_004</name>
    <name evidence="38" type="ORF">RW300905_004</name>
    <name evidence="39" type="ORF">RW340905_004</name>
    <name evidence="40" type="ORF">RW401112_004</name>
    <name evidence="41" type="ORF">Sn250709_004</name>
    <name evidence="42" type="ORF">W1010709_004</name>
    <name evidence="43" type="ORF">W1090709_004</name>
    <name evidence="44" type="ORF">W1160709_004</name>
    <name evidence="45" type="ORF">W2130910_004</name>
    <name evidence="46" type="ORF">W2140910_004</name>
</gene>
<evidence type="ECO:0000313" key="17">
    <source>
        <dbReference type="EMBL" id="AOO01378.1"/>
    </source>
</evidence>
<evidence type="ECO:0000313" key="19">
    <source>
        <dbReference type="EMBL" id="AOO01806.1"/>
    </source>
</evidence>
<evidence type="ECO:0000313" key="46">
    <source>
        <dbReference type="EMBL" id="AOO09514.1"/>
    </source>
</evidence>
<evidence type="ECO:0000313" key="32">
    <source>
        <dbReference type="EMBL" id="AOO04800.1"/>
    </source>
</evidence>
<dbReference type="Proteomes" id="UP000220257">
    <property type="component" value="Genome"/>
</dbReference>
<dbReference type="EMBL" id="KX349259">
    <property type="protein sequence ID" value="AOO04587.1"/>
    <property type="molecule type" value="Genomic_DNA"/>
</dbReference>
<evidence type="ECO:0000313" key="42">
    <source>
        <dbReference type="EMBL" id="AOO07367.1"/>
    </source>
</evidence>
<evidence type="ECO:0000313" key="9">
    <source>
        <dbReference type="EMBL" id="AON99667.1"/>
    </source>
</evidence>
<dbReference type="EMBL" id="KX349262">
    <property type="protein sequence ID" value="AOO05228.1"/>
    <property type="molecule type" value="Genomic_DNA"/>
</dbReference>
<dbReference type="EMBL" id="KX349240">
    <property type="protein sequence ID" value="AOO00523.1"/>
    <property type="molecule type" value="Genomic_DNA"/>
</dbReference>
<protein>
    <submittedName>
        <fullName evidence="10">Putative cAMP phosphodiesterases class-II</fullName>
    </submittedName>
</protein>
<evidence type="ECO:0000313" key="24">
    <source>
        <dbReference type="EMBL" id="AOO02875.1"/>
    </source>
</evidence>
<evidence type="ECO:0000313" key="25">
    <source>
        <dbReference type="EMBL" id="AOO03089.1"/>
    </source>
</evidence>
<evidence type="ECO:0000313" key="30">
    <source>
        <dbReference type="EMBL" id="AOO04373.1"/>
    </source>
</evidence>
<dbReference type="Proteomes" id="UP000220420">
    <property type="component" value="Segment"/>
</dbReference>
<dbReference type="EMBL" id="KX349258">
    <property type="protein sequence ID" value="AOO04373.1"/>
    <property type="molecule type" value="Genomic_DNA"/>
</dbReference>
<dbReference type="Proteomes" id="UP000220455">
    <property type="component" value="Segment"/>
</dbReference>
<dbReference type="Proteomes" id="UP000220212">
    <property type="component" value="Segment"/>
</dbReference>
<dbReference type="EMBL" id="KX349230">
    <property type="protein sequence ID" value="AON98379.1"/>
    <property type="molecule type" value="Genomic_DNA"/>
</dbReference>
<evidence type="ECO:0000313" key="3">
    <source>
        <dbReference type="EMBL" id="AON97736.1"/>
    </source>
</evidence>
<name>A0A1D7RER0_9CAUD</name>
<evidence type="ECO:0000313" key="48">
    <source>
        <dbReference type="Proteomes" id="UP000219765"/>
    </source>
</evidence>
<dbReference type="EMBL" id="KX349266">
    <property type="protein sequence ID" value="AOO06084.1"/>
    <property type="molecule type" value="Genomic_DNA"/>
</dbReference>
<dbReference type="Proteomes" id="UP000220495">
    <property type="component" value="Genome"/>
</dbReference>
<dbReference type="EMBL" id="KX349260">
    <property type="protein sequence ID" value="AOO04800.1"/>
    <property type="molecule type" value="Genomic_DNA"/>
</dbReference>
<dbReference type="Proteomes" id="UP000219823">
    <property type="component" value="Segment"/>
</dbReference>
<dbReference type="EMBL" id="KX349237">
    <property type="protein sequence ID" value="AON99880.1"/>
    <property type="molecule type" value="Genomic_DNA"/>
</dbReference>
<dbReference type="Proteomes" id="UP000220510">
    <property type="component" value="Genome"/>
</dbReference>
<dbReference type="EMBL" id="KX349246">
    <property type="protein sequence ID" value="AOO01806.1"/>
    <property type="molecule type" value="Genomic_DNA"/>
</dbReference>
<dbReference type="EMBL" id="KX349226">
    <property type="protein sequence ID" value="AON97522.1"/>
    <property type="molecule type" value="Genomic_DNA"/>
</dbReference>
<evidence type="ECO:0000313" key="26">
    <source>
        <dbReference type="EMBL" id="AOO03303.1"/>
    </source>
</evidence>
<dbReference type="EMBL" id="KX349238">
    <property type="protein sequence ID" value="AOO00095.1"/>
    <property type="molecule type" value="Genomic_DNA"/>
</dbReference>
<dbReference type="Proteomes" id="UP000220799">
    <property type="component" value="Segment"/>
</dbReference>
<evidence type="ECO:0000313" key="31">
    <source>
        <dbReference type="EMBL" id="AOO04587.1"/>
    </source>
</evidence>
<dbReference type="EMBL" id="KX349256">
    <property type="protein sequence ID" value="AOO03945.1"/>
    <property type="molecule type" value="Genomic_DNA"/>
</dbReference>
<dbReference type="Proteomes" id="UP000220587">
    <property type="component" value="Segment"/>
</dbReference>
<dbReference type="EMBL" id="KX349251">
    <property type="protein sequence ID" value="AOO02875.1"/>
    <property type="molecule type" value="Genomic_DNA"/>
</dbReference>
<dbReference type="Proteomes" id="UP000220431">
    <property type="component" value="Genome"/>
</dbReference>
<dbReference type="EMBL" id="KX349236">
    <property type="protein sequence ID" value="AON99667.1"/>
    <property type="molecule type" value="Genomic_DNA"/>
</dbReference>
<dbReference type="Proteomes" id="UP000220280">
    <property type="component" value="Segment"/>
</dbReference>
<evidence type="ECO:0000313" key="2">
    <source>
        <dbReference type="EMBL" id="AON97522.1"/>
    </source>
</evidence>
<dbReference type="EMBL" id="KX349254">
    <property type="protein sequence ID" value="AOO03517.1"/>
    <property type="molecule type" value="Genomic_DNA"/>
</dbReference>
<reference evidence="47 48" key="1">
    <citation type="journal article" date="2016" name="Environ. Microbiol.">
        <title>Genomic diversification of marine cyanophages into stable ecotypes.</title>
        <authorList>
            <person name="Marston M.F."/>
            <person name="Martiny J.B."/>
        </authorList>
    </citation>
    <scope>NUCLEOTIDE SEQUENCE [LARGE SCALE GENOMIC DNA]</scope>
    <source>
        <strain evidence="2">Fa_02_0709</strain>
        <strain evidence="3">Fa_10_0709</strain>
        <strain evidence="4">Fa_24_0709</strain>
        <strain evidence="5">LIS_02_1013</strain>
        <strain evidence="6">LIS_09_1010</strain>
        <strain evidence="7">LIS_11_1010</strain>
        <strain evidence="8">LIS_14_1013</strain>
        <strain evidence="9">NJ_05_1013</strain>
        <strain evidence="10">Np_01_0709</strain>
        <strain evidence="11">Np_01_1112</strain>
        <strain evidence="12">Np_03_0709</strain>
        <strain evidence="13">Np_03_1112</strain>
        <strain evidence="14">Np_04_1112</strain>
        <strain evidence="15">Np_06_0912</strain>
        <strain evidence="16">Np_11_1112</strain>
        <strain evidence="17">Np_12_0912</strain>
        <strain evidence="18">Np_14_0912</strain>
        <strain evidence="19">Np_15_0709</strain>
        <strain evidence="20">Np_15_1112</strain>
        <strain evidence="21">Np_19_1112</strain>
        <strain evidence="22">Np_20_0912</strain>
        <strain evidence="23">Np_23_1112</strain>
        <strain evidence="24">Np_24_1112</strain>
        <strain evidence="25">Np_31_1112</strain>
        <strain evidence="26">Np_33_0912</strain>
        <strain evidence="27">Np_36_1112</strain>
        <strain evidence="28">RW_02_0113</strain>
        <strain evidence="29">RW_02_0709</strain>
        <strain evidence="30">RW_03_0709</strain>
        <strain evidence="31">RW_08_1112</strain>
        <strain evidence="32">RW_11_0905</strain>
        <strain evidence="33">RW_12_0709</strain>
        <strain evidence="34">RW_14_1112</strain>
        <strain evidence="35">RW_16_0905</strain>
        <strain evidence="36">RW_26_0905</strain>
        <strain evidence="37">RW_29_1112</strain>
        <strain evidence="38">RW_30_0905</strain>
        <strain evidence="39">RW_34_0905</strain>
        <strain evidence="40">RW_40_1112</strain>
        <strain evidence="41">Sn_25_0709</strain>
        <strain evidence="42">W1_01_0709</strain>
        <strain evidence="43">W1_09_0709</strain>
        <strain evidence="44">W1_16_0709</strain>
        <strain evidence="45">W2_13_0910</strain>
        <strain evidence="46">W2_14_0910</strain>
    </source>
</reference>
<evidence type="ECO:0000313" key="45">
    <source>
        <dbReference type="EMBL" id="AOO09300.1"/>
    </source>
</evidence>
<evidence type="ECO:0000313" key="12">
    <source>
        <dbReference type="EMBL" id="AOO00309.1"/>
    </source>
</evidence>
<dbReference type="Proteomes" id="UP000220787">
    <property type="component" value="Segment"/>
</dbReference>
<accession>A0A1D7RER0</accession>
<evidence type="ECO:0000313" key="10">
    <source>
        <dbReference type="EMBL" id="AON99880.1"/>
    </source>
</evidence>
<evidence type="ECO:0000313" key="8">
    <source>
        <dbReference type="EMBL" id="AON99453.1"/>
    </source>
</evidence>
<organism evidence="10 49">
    <name type="scientific">Synechococcus phage S-RIM2</name>
    <dbReference type="NCBI Taxonomy" id="687800"/>
    <lineage>
        <taxon>Viruses</taxon>
        <taxon>Duplodnaviria</taxon>
        <taxon>Heunggongvirae</taxon>
        <taxon>Uroviricota</taxon>
        <taxon>Caudoviricetes</taxon>
        <taxon>Pantevenvirales</taxon>
        <taxon>Kyanoviridae</taxon>
        <taxon>Nerrivikvirus</taxon>
        <taxon>Nerrivikvirus srim2</taxon>
    </lineage>
</organism>
<evidence type="ECO:0000313" key="16">
    <source>
        <dbReference type="EMBL" id="AOO01164.1"/>
    </source>
</evidence>
<evidence type="ECO:0000313" key="7">
    <source>
        <dbReference type="EMBL" id="AON99024.1"/>
    </source>
</evidence>
<evidence type="ECO:0000313" key="49">
    <source>
        <dbReference type="Proteomes" id="UP000220375"/>
    </source>
</evidence>
<evidence type="ECO:0000313" key="34">
    <source>
        <dbReference type="EMBL" id="AOO05442.1"/>
    </source>
</evidence>
<dbReference type="EMBL" id="KX349247">
    <property type="protein sequence ID" value="AOO02020.1"/>
    <property type="molecule type" value="Genomic_DNA"/>
</dbReference>
<dbReference type="EMBL" id="KX349249">
    <property type="protein sequence ID" value="AOO02447.1"/>
    <property type="molecule type" value="Genomic_DNA"/>
</dbReference>
<dbReference type="Proteomes" id="UP000219893">
    <property type="component" value="Segment"/>
</dbReference>
<dbReference type="Proteomes" id="UP000219940">
    <property type="component" value="Segment"/>
</dbReference>
<dbReference type="Proteomes" id="UP000220975">
    <property type="component" value="Segment"/>
</dbReference>
<dbReference type="Proteomes" id="UP000220862">
    <property type="component" value="Segment"/>
</dbReference>
<dbReference type="EMBL" id="KX349269">
    <property type="protein sequence ID" value="AOO06725.1"/>
    <property type="molecule type" value="Genomic_DNA"/>
</dbReference>
<dbReference type="EMBL" id="KX349270">
    <property type="protein sequence ID" value="AOO06939.1"/>
    <property type="molecule type" value="Genomic_DNA"/>
</dbReference>
<feature type="compositionally biased region" description="Basic residues" evidence="1">
    <location>
        <begin position="8"/>
        <end position="18"/>
    </location>
</feature>
<dbReference type="Proteomes" id="UP000220822">
    <property type="component" value="Genome"/>
</dbReference>
<dbReference type="Proteomes" id="UP000220899">
    <property type="component" value="Segment"/>
</dbReference>
<dbReference type="Proteomes" id="UP000220477">
    <property type="component" value="Segment"/>
</dbReference>
<dbReference type="Proteomes" id="UP000220375">
    <property type="component" value="Segment"/>
</dbReference>
<evidence type="ECO:0000313" key="11">
    <source>
        <dbReference type="EMBL" id="AOO00095.1"/>
    </source>
</evidence>
<evidence type="ECO:0000313" key="28">
    <source>
        <dbReference type="EMBL" id="AOO03945.1"/>
    </source>
</evidence>
<dbReference type="EMBL" id="KX349242">
    <property type="protein sequence ID" value="AOO00950.1"/>
    <property type="molecule type" value="Genomic_DNA"/>
</dbReference>
<evidence type="ECO:0000313" key="14">
    <source>
        <dbReference type="EMBL" id="AOO00736.1"/>
    </source>
</evidence>
<dbReference type="Proteomes" id="UP000219765">
    <property type="component" value="Segment"/>
</dbReference>
<dbReference type="Proteomes" id="UP000219847">
    <property type="component" value="Segment"/>
</dbReference>
<dbReference type="Proteomes" id="UP000220628">
    <property type="component" value="Segment"/>
</dbReference>
<dbReference type="EMBL" id="KX349232">
    <property type="protein sequence ID" value="AON98810.1"/>
    <property type="molecule type" value="Genomic_DNA"/>
</dbReference>
<evidence type="ECO:0000313" key="37">
    <source>
        <dbReference type="EMBL" id="AOO06297.1"/>
    </source>
</evidence>
<dbReference type="Proteomes" id="UP000219918">
    <property type="component" value="Segment"/>
</dbReference>
<dbReference type="Proteomes" id="UP000219740">
    <property type="component" value="Genome"/>
</dbReference>
<dbReference type="EMBL" id="KX349281">
    <property type="protein sequence ID" value="AOO09300.1"/>
    <property type="molecule type" value="Genomic_DNA"/>
</dbReference>
<evidence type="ECO:0000313" key="6">
    <source>
        <dbReference type="EMBL" id="AON98810.1"/>
    </source>
</evidence>
<dbReference type="Proteomes" id="UP000220878">
    <property type="component" value="Genome"/>
</dbReference>
<evidence type="ECO:0000313" key="41">
    <source>
        <dbReference type="EMBL" id="AOO07153.1"/>
    </source>
</evidence>
<evidence type="ECO:0000313" key="36">
    <source>
        <dbReference type="EMBL" id="AOO06084.1"/>
    </source>
</evidence>
<evidence type="ECO:0000313" key="29">
    <source>
        <dbReference type="EMBL" id="AOO04159.1"/>
    </source>
</evidence>
<dbReference type="EMBL" id="KX349272">
    <property type="protein sequence ID" value="AOO07367.1"/>
    <property type="molecule type" value="Genomic_DNA"/>
</dbReference>
<proteinExistence type="predicted"/>
<dbReference type="Proteomes" id="UP000220874">
    <property type="component" value="Segment"/>
</dbReference>
<dbReference type="EMBL" id="KX349268">
    <property type="protein sequence ID" value="AOO06511.1"/>
    <property type="molecule type" value="Genomic_DNA"/>
</dbReference>
<sequence>MNTPNWQHHSKKEQKRTLKPQAMRQAKKRRAALKAKLLAASVMLVGINPVSAESIGDRSNRQAYQSQRGYASENKCYRNEYREEYIPGTSKSPGYVSSYRERVEVPCNNRVYRRDDAPQNQHQTDDNSCIEGSILGGIAGGGIGAAASRGDGRLWAIPLGIVGGAMVGCQVDGG</sequence>
<dbReference type="Proteomes" id="UP000220729">
    <property type="component" value="Segment"/>
</dbReference>
<dbReference type="EMBL" id="KX349252">
    <property type="protein sequence ID" value="AOO03089.1"/>
    <property type="molecule type" value="Genomic_DNA"/>
</dbReference>
<dbReference type="EMBL" id="KX349267">
    <property type="protein sequence ID" value="AOO06297.1"/>
    <property type="molecule type" value="Genomic_DNA"/>
</dbReference>
<dbReference type="EMBL" id="KX349241">
    <property type="protein sequence ID" value="AOO00736.1"/>
    <property type="molecule type" value="Genomic_DNA"/>
</dbReference>
<dbReference type="EMBL" id="KX349276">
    <property type="protein sequence ID" value="AOO08227.1"/>
    <property type="molecule type" value="Genomic_DNA"/>
</dbReference>
<evidence type="ECO:0000313" key="5">
    <source>
        <dbReference type="EMBL" id="AON98379.1"/>
    </source>
</evidence>
<dbReference type="EMBL" id="KX349233">
    <property type="protein sequence ID" value="AON99024.1"/>
    <property type="molecule type" value="Genomic_DNA"/>
</dbReference>
<dbReference type="EMBL" id="KX349227">
    <property type="protein sequence ID" value="AON97736.1"/>
    <property type="molecule type" value="Genomic_DNA"/>
</dbReference>
<evidence type="ECO:0000313" key="27">
    <source>
        <dbReference type="EMBL" id="AOO03517.1"/>
    </source>
</evidence>
<dbReference type="EMBL" id="KX349253">
    <property type="protein sequence ID" value="AOO03303.1"/>
    <property type="molecule type" value="Genomic_DNA"/>
</dbReference>
<dbReference type="EMBL" id="KX349228">
    <property type="protein sequence ID" value="AON97950.1"/>
    <property type="molecule type" value="Genomic_DNA"/>
</dbReference>
<dbReference type="Proteomes" id="UP000220287">
    <property type="component" value="Segment"/>
</dbReference>